<evidence type="ECO:0000313" key="4">
    <source>
        <dbReference type="EMBL" id="PFG18808.1"/>
    </source>
</evidence>
<evidence type="ECO:0000256" key="2">
    <source>
        <dbReference type="SAM" id="MobiDB-lite"/>
    </source>
</evidence>
<evidence type="ECO:0000256" key="1">
    <source>
        <dbReference type="ARBA" id="ARBA00022553"/>
    </source>
</evidence>
<dbReference type="OrthoDB" id="5111283at2"/>
<dbReference type="InterPro" id="IPR000253">
    <property type="entry name" value="FHA_dom"/>
</dbReference>
<evidence type="ECO:0000259" key="3">
    <source>
        <dbReference type="PROSITE" id="PS50006"/>
    </source>
</evidence>
<dbReference type="PROSITE" id="PS50006">
    <property type="entry name" value="FHA_DOMAIN"/>
    <property type="match status" value="1"/>
</dbReference>
<sequence length="287" mass="29490">MSARCPDGHLSQAQDYCDTCGLPIGASSSAAPAPTPAESGVAPTALEPRECPHCGAPAAARALFCENCGYDFTTGTAPGSLPRPGGVGSRASLDSGGSAPAGTPGGGEEDEDVSAVVRPRGAAPQVQPDSGGRPHAGADVEGLTRPTSAVTTGPTGWVAEVWVDPDWFSEQDPPDPLPSVGHPQVIPLRARSVLVGRPSRSRGITPDVDCSGDPGVSRRHCQLTFDGVRWSVEDLQSANGTFLGPVGDPLPVTPVRPGERRVVEPGTRLYVGGWTRIALREALPSEA</sequence>
<dbReference type="Pfam" id="PF13248">
    <property type="entry name" value="Zn_ribbon_3"/>
    <property type="match status" value="1"/>
</dbReference>
<dbReference type="SUPFAM" id="SSF49879">
    <property type="entry name" value="SMAD/FHA domain"/>
    <property type="match status" value="1"/>
</dbReference>
<dbReference type="SMART" id="SM00240">
    <property type="entry name" value="FHA"/>
    <property type="match status" value="1"/>
</dbReference>
<dbReference type="InterPro" id="IPR059113">
    <property type="entry name" value="Znf_ribbon"/>
</dbReference>
<feature type="region of interest" description="Disordered" evidence="2">
    <location>
        <begin position="76"/>
        <end position="152"/>
    </location>
</feature>
<proteinExistence type="predicted"/>
<feature type="domain" description="FHA" evidence="3">
    <location>
        <begin position="193"/>
        <end position="243"/>
    </location>
</feature>
<dbReference type="AlphaFoldDB" id="A0A2A9CWK4"/>
<accession>A0A2A9CWK4</accession>
<protein>
    <submittedName>
        <fullName evidence="4">Zinc ribbon protein</fullName>
    </submittedName>
</protein>
<keyword evidence="5" id="KW-1185">Reference proteome</keyword>
<dbReference type="Gene3D" id="2.60.200.20">
    <property type="match status" value="1"/>
</dbReference>
<dbReference type="CDD" id="cd00060">
    <property type="entry name" value="FHA"/>
    <property type="match status" value="1"/>
</dbReference>
<organism evidence="4 5">
    <name type="scientific">Serinibacter salmoneus</name>
    <dbReference type="NCBI Taxonomy" id="556530"/>
    <lineage>
        <taxon>Bacteria</taxon>
        <taxon>Bacillati</taxon>
        <taxon>Actinomycetota</taxon>
        <taxon>Actinomycetes</taxon>
        <taxon>Micrococcales</taxon>
        <taxon>Beutenbergiaceae</taxon>
        <taxon>Serinibacter</taxon>
    </lineage>
</organism>
<dbReference type="Pfam" id="PF00498">
    <property type="entry name" value="FHA"/>
    <property type="match status" value="1"/>
</dbReference>
<keyword evidence="1" id="KW-0597">Phosphoprotein</keyword>
<evidence type="ECO:0000313" key="5">
    <source>
        <dbReference type="Proteomes" id="UP000224915"/>
    </source>
</evidence>
<dbReference type="InterPro" id="IPR008984">
    <property type="entry name" value="SMAD_FHA_dom_sf"/>
</dbReference>
<dbReference type="Proteomes" id="UP000224915">
    <property type="component" value="Unassembled WGS sequence"/>
</dbReference>
<reference evidence="4 5" key="1">
    <citation type="submission" date="2017-10" db="EMBL/GenBank/DDBJ databases">
        <title>Sequencing the genomes of 1000 actinobacteria strains.</title>
        <authorList>
            <person name="Klenk H.-P."/>
        </authorList>
    </citation>
    <scope>NUCLEOTIDE SEQUENCE [LARGE SCALE GENOMIC DNA]</scope>
    <source>
        <strain evidence="4 5">DSM 21801</strain>
    </source>
</reference>
<comment type="caution">
    <text evidence="4">The sequence shown here is derived from an EMBL/GenBank/DDBJ whole genome shotgun (WGS) entry which is preliminary data.</text>
</comment>
<gene>
    <name evidence="4" type="ORF">ATL40_0352</name>
</gene>
<dbReference type="EMBL" id="PDJD01000001">
    <property type="protein sequence ID" value="PFG18808.1"/>
    <property type="molecule type" value="Genomic_DNA"/>
</dbReference>
<name>A0A2A9CWK4_9MICO</name>
<dbReference type="RefSeq" id="WP_098468041.1">
    <property type="nucleotide sequence ID" value="NZ_PDJD01000001.1"/>
</dbReference>